<dbReference type="GO" id="GO:0055085">
    <property type="term" value="P:transmembrane transport"/>
    <property type="evidence" value="ECO:0007669"/>
    <property type="project" value="InterPro"/>
</dbReference>
<evidence type="ECO:0000256" key="2">
    <source>
        <dbReference type="ARBA" id="ARBA00022448"/>
    </source>
</evidence>
<accession>V6Q687</accession>
<keyword evidence="4 7" id="KW-0812">Transmembrane</keyword>
<feature type="transmembrane region" description="Helical" evidence="7">
    <location>
        <begin position="80"/>
        <end position="102"/>
    </location>
</feature>
<dbReference type="PANTHER" id="PTHR43744:SF2">
    <property type="entry name" value="ARABINOOLIGOSACCHARIDES TRANSPORT SYSTEM PERMEASE PROTEIN ARAQ"/>
    <property type="match status" value="1"/>
</dbReference>
<evidence type="ECO:0000256" key="5">
    <source>
        <dbReference type="ARBA" id="ARBA00022989"/>
    </source>
</evidence>
<protein>
    <recommendedName>
        <fullName evidence="8">ABC transmembrane type-1 domain-containing protein</fullName>
    </recommendedName>
</protein>
<sequence length="161" mass="18169">MMVPQAALMVPLFKMMAGWNLVNTPWSVIFLSITTIFLIFFFKQGFKLFSDDIIEAAKIDGAKGFKTFYAMVVPSMKSTFASGTILSFLSNWNAFLIPLIMLQTDDQATLSLLISGLSTASYETNYHIQRLAIALTTIPILFLFIFVQRYFMEGMQGSTKR</sequence>
<evidence type="ECO:0000313" key="10">
    <source>
        <dbReference type="Proteomes" id="UP000018126"/>
    </source>
</evidence>
<dbReference type="EMBL" id="AYSH01000008">
    <property type="protein sequence ID" value="EST90287.1"/>
    <property type="molecule type" value="Genomic_DNA"/>
</dbReference>
<dbReference type="SUPFAM" id="SSF161098">
    <property type="entry name" value="MetI-like"/>
    <property type="match status" value="1"/>
</dbReference>
<evidence type="ECO:0000256" key="7">
    <source>
        <dbReference type="RuleBase" id="RU363032"/>
    </source>
</evidence>
<evidence type="ECO:0000256" key="4">
    <source>
        <dbReference type="ARBA" id="ARBA00022692"/>
    </source>
</evidence>
<comment type="subcellular location">
    <subcellularLocation>
        <location evidence="1 7">Cell membrane</location>
        <topology evidence="1 7">Multi-pass membrane protein</topology>
    </subcellularLocation>
</comment>
<comment type="caution">
    <text evidence="9">The sequence shown here is derived from an EMBL/GenBank/DDBJ whole genome shotgun (WGS) entry which is preliminary data.</text>
</comment>
<evidence type="ECO:0000256" key="3">
    <source>
        <dbReference type="ARBA" id="ARBA00022475"/>
    </source>
</evidence>
<dbReference type="Gene3D" id="1.10.3720.10">
    <property type="entry name" value="MetI-like"/>
    <property type="match status" value="1"/>
</dbReference>
<dbReference type="GO" id="GO:0005886">
    <property type="term" value="C:plasma membrane"/>
    <property type="evidence" value="ECO:0007669"/>
    <property type="project" value="UniProtKB-SubCell"/>
</dbReference>
<comment type="similarity">
    <text evidence="7">Belongs to the binding-protein-dependent transport system permease family.</text>
</comment>
<feature type="transmembrane region" description="Helical" evidence="7">
    <location>
        <begin position="131"/>
        <end position="151"/>
    </location>
</feature>
<feature type="domain" description="ABC transmembrane type-1" evidence="8">
    <location>
        <begin position="1"/>
        <end position="147"/>
    </location>
</feature>
<dbReference type="eggNOG" id="COG0395">
    <property type="taxonomic scope" value="Bacteria"/>
</dbReference>
<keyword evidence="6 7" id="KW-0472">Membrane</keyword>
<dbReference type="Proteomes" id="UP000018126">
    <property type="component" value="Unassembled WGS sequence"/>
</dbReference>
<dbReference type="Pfam" id="PF00528">
    <property type="entry name" value="BPD_transp_1"/>
    <property type="match status" value="1"/>
</dbReference>
<keyword evidence="10" id="KW-1185">Reference proteome</keyword>
<dbReference type="AlphaFoldDB" id="V6Q687"/>
<feature type="transmembrane region" description="Helical" evidence="7">
    <location>
        <begin position="24"/>
        <end position="42"/>
    </location>
</feature>
<evidence type="ECO:0000259" key="8">
    <source>
        <dbReference type="PROSITE" id="PS50928"/>
    </source>
</evidence>
<evidence type="ECO:0000313" key="9">
    <source>
        <dbReference type="EMBL" id="EST90287.1"/>
    </source>
</evidence>
<dbReference type="InterPro" id="IPR035906">
    <property type="entry name" value="MetI-like_sf"/>
</dbReference>
<gene>
    <name evidence="9" type="ORF">T233_00590</name>
</gene>
<name>V6Q687_9ENTE</name>
<organism evidence="9 10">
    <name type="scientific">Vagococcus lutrae LBD1</name>
    <dbReference type="NCBI Taxonomy" id="1408226"/>
    <lineage>
        <taxon>Bacteria</taxon>
        <taxon>Bacillati</taxon>
        <taxon>Bacillota</taxon>
        <taxon>Bacilli</taxon>
        <taxon>Lactobacillales</taxon>
        <taxon>Enterococcaceae</taxon>
        <taxon>Vagococcus</taxon>
    </lineage>
</organism>
<evidence type="ECO:0000256" key="6">
    <source>
        <dbReference type="ARBA" id="ARBA00023136"/>
    </source>
</evidence>
<dbReference type="STRING" id="1408226.T233_00590"/>
<evidence type="ECO:0000256" key="1">
    <source>
        <dbReference type="ARBA" id="ARBA00004651"/>
    </source>
</evidence>
<proteinExistence type="inferred from homology"/>
<dbReference type="PROSITE" id="PS50928">
    <property type="entry name" value="ABC_TM1"/>
    <property type="match status" value="1"/>
</dbReference>
<dbReference type="PANTHER" id="PTHR43744">
    <property type="entry name" value="ABC TRANSPORTER PERMEASE PROTEIN MG189-RELATED-RELATED"/>
    <property type="match status" value="1"/>
</dbReference>
<dbReference type="CDD" id="cd06261">
    <property type="entry name" value="TM_PBP2"/>
    <property type="match status" value="1"/>
</dbReference>
<keyword evidence="3" id="KW-1003">Cell membrane</keyword>
<dbReference type="InterPro" id="IPR000515">
    <property type="entry name" value="MetI-like"/>
</dbReference>
<reference evidence="9 10" key="1">
    <citation type="journal article" date="2013" name="Genome Announc.">
        <title>High-Quality Draft Genome Sequence of Vagococcus lutrae Strain LBD1, Isolated from the Largemouth Bass Micropterus salmoides.</title>
        <authorList>
            <person name="Lebreton F."/>
            <person name="Valentino M.D."/>
            <person name="Duncan L.B."/>
            <person name="Zeng Q."/>
            <person name="Manson McGuire A."/>
            <person name="Earl A.M."/>
            <person name="Gilmore M.S."/>
        </authorList>
    </citation>
    <scope>NUCLEOTIDE SEQUENCE [LARGE SCALE GENOMIC DNA]</scope>
    <source>
        <strain evidence="9 10">LBD1</strain>
    </source>
</reference>
<keyword evidence="5 7" id="KW-1133">Transmembrane helix</keyword>
<keyword evidence="2 7" id="KW-0813">Transport</keyword>